<reference evidence="2" key="1">
    <citation type="submission" date="2022-01" db="EMBL/GenBank/DDBJ databases">
        <authorList>
            <person name="Lagorce A."/>
        </authorList>
    </citation>
    <scope>NUCLEOTIDE SEQUENCE</scope>
    <source>
        <strain evidence="2">Th15_F1_A12</strain>
    </source>
</reference>
<organism evidence="2 3">
    <name type="scientific">Vibrio jasicida</name>
    <dbReference type="NCBI Taxonomy" id="766224"/>
    <lineage>
        <taxon>Bacteria</taxon>
        <taxon>Pseudomonadati</taxon>
        <taxon>Pseudomonadota</taxon>
        <taxon>Gammaproteobacteria</taxon>
        <taxon>Vibrionales</taxon>
        <taxon>Vibrionaceae</taxon>
        <taxon>Vibrio</taxon>
    </lineage>
</organism>
<dbReference type="AlphaFoldDB" id="A0AAU9QMH9"/>
<sequence>MSRTVGNSEDKANGDDQWLDSIDLNKPTNTWIPSQAELVKST</sequence>
<accession>A0AAU9QMH9</accession>
<proteinExistence type="predicted"/>
<dbReference type="EMBL" id="CAKMUD010000074">
    <property type="protein sequence ID" value="CAH1589073.1"/>
    <property type="molecule type" value="Genomic_DNA"/>
</dbReference>
<evidence type="ECO:0000313" key="3">
    <source>
        <dbReference type="Proteomes" id="UP001295462"/>
    </source>
</evidence>
<evidence type="ECO:0000313" key="2">
    <source>
        <dbReference type="EMBL" id="CAH1589073.1"/>
    </source>
</evidence>
<comment type="caution">
    <text evidence="2">The sequence shown here is derived from an EMBL/GenBank/DDBJ whole genome shotgun (WGS) entry which is preliminary data.</text>
</comment>
<feature type="region of interest" description="Disordered" evidence="1">
    <location>
        <begin position="1"/>
        <end position="42"/>
    </location>
</feature>
<dbReference type="RefSeq" id="WP_280522981.1">
    <property type="nucleotide sequence ID" value="NZ_CAKMTZ010000072.1"/>
</dbReference>
<evidence type="ECO:0000256" key="1">
    <source>
        <dbReference type="SAM" id="MobiDB-lite"/>
    </source>
</evidence>
<protein>
    <submittedName>
        <fullName evidence="2">Uncharacterized protein</fullName>
    </submittedName>
</protein>
<gene>
    <name evidence="2" type="ORF">THF1A12_210001</name>
</gene>
<dbReference type="Proteomes" id="UP001295462">
    <property type="component" value="Unassembled WGS sequence"/>
</dbReference>
<name>A0AAU9QMH9_9VIBR</name>